<evidence type="ECO:0000256" key="6">
    <source>
        <dbReference type="ARBA" id="ARBA00022722"/>
    </source>
</evidence>
<keyword evidence="15" id="KW-1185">Reference proteome</keyword>
<evidence type="ECO:0000256" key="8">
    <source>
        <dbReference type="ARBA" id="ARBA00022741"/>
    </source>
</evidence>
<keyword evidence="3" id="KW-0808">Transferase</keyword>
<keyword evidence="5" id="KW-0235">DNA replication</keyword>
<comment type="subcellular location">
    <subcellularLocation>
        <location evidence="1">Host nucleus</location>
    </subcellularLocation>
</comment>
<keyword evidence="6" id="KW-0540">Nuclease</keyword>
<evidence type="ECO:0000256" key="10">
    <source>
        <dbReference type="ARBA" id="ARBA00022801"/>
    </source>
</evidence>
<sequence length="292" mass="33272">MSQSKVWCFTLNNPTDDITDRVRAFGESPGVEYLIFGKEVGDSGTPHLQGFIKYKERQRMSGVKIDIGANCHVEVARNVPASVTYCKKDGDFEEFGALVGGQGKRKDIDLFKEDVKAGMLDLKAVREKHSMLYARCARFCYEYIQDNSPIVAVEAFPLRDWQQELNAELLRAPVPRKVKFIVDVAGNSGKTWFAHYYCSLHENAQILLPGKKADMAFCLRTDVRVVFIDAPRAKQGDFLQYDFLEEVKNGFVFSSKYESRVKRLNLTHLVVFMNETPDLTKLSLDRYDIVNV</sequence>
<accession>A0A345MXV8</accession>
<evidence type="ECO:0000256" key="7">
    <source>
        <dbReference type="ARBA" id="ARBA00022723"/>
    </source>
</evidence>
<dbReference type="GO" id="GO:0042025">
    <property type="term" value="C:host cell nucleus"/>
    <property type="evidence" value="ECO:0007669"/>
    <property type="project" value="UniProtKB-SubCell"/>
</dbReference>
<evidence type="ECO:0000256" key="9">
    <source>
        <dbReference type="ARBA" id="ARBA00022759"/>
    </source>
</evidence>
<dbReference type="Gene3D" id="3.40.1310.20">
    <property type="match status" value="1"/>
</dbReference>
<dbReference type="GO" id="GO:0016779">
    <property type="term" value="F:nucleotidyltransferase activity"/>
    <property type="evidence" value="ECO:0007669"/>
    <property type="project" value="UniProtKB-KW"/>
</dbReference>
<evidence type="ECO:0000259" key="13">
    <source>
        <dbReference type="PROSITE" id="PS52020"/>
    </source>
</evidence>
<keyword evidence="4" id="KW-0548">Nucleotidyltransferase</keyword>
<evidence type="ECO:0000256" key="4">
    <source>
        <dbReference type="ARBA" id="ARBA00022695"/>
    </source>
</evidence>
<dbReference type="PROSITE" id="PS52020">
    <property type="entry name" value="CRESS_DNA_REP"/>
    <property type="match status" value="1"/>
</dbReference>
<keyword evidence="7" id="KW-0479">Metal-binding</keyword>
<organism evidence="14 15">
    <name type="scientific">Cressdnaviricota sp</name>
    <dbReference type="NCBI Taxonomy" id="2748378"/>
    <lineage>
        <taxon>Viruses</taxon>
        <taxon>Monodnaviria</taxon>
        <taxon>Shotokuvirae</taxon>
        <taxon>Cressdnaviricota</taxon>
    </lineage>
</organism>
<evidence type="ECO:0000256" key="5">
    <source>
        <dbReference type="ARBA" id="ARBA00022705"/>
    </source>
</evidence>
<dbReference type="Pfam" id="PF02407">
    <property type="entry name" value="Viral_Rep"/>
    <property type="match status" value="1"/>
</dbReference>
<dbReference type="GO" id="GO:0000166">
    <property type="term" value="F:nucleotide binding"/>
    <property type="evidence" value="ECO:0007669"/>
    <property type="project" value="UniProtKB-KW"/>
</dbReference>
<evidence type="ECO:0000256" key="11">
    <source>
        <dbReference type="ARBA" id="ARBA00023124"/>
    </source>
</evidence>
<keyword evidence="2" id="KW-1048">Host nucleus</keyword>
<dbReference type="GO" id="GO:0004519">
    <property type="term" value="F:endonuclease activity"/>
    <property type="evidence" value="ECO:0007669"/>
    <property type="project" value="UniProtKB-KW"/>
</dbReference>
<keyword evidence="12" id="KW-0238">DNA-binding</keyword>
<evidence type="ECO:0000256" key="12">
    <source>
        <dbReference type="ARBA" id="ARBA00023125"/>
    </source>
</evidence>
<dbReference type="GO" id="GO:0006260">
    <property type="term" value="P:DNA replication"/>
    <property type="evidence" value="ECO:0007669"/>
    <property type="project" value="UniProtKB-KW"/>
</dbReference>
<keyword evidence="9" id="KW-0255">Endonuclease</keyword>
<feature type="domain" description="CRESS-DNA virus Rep endonuclease" evidence="13">
    <location>
        <begin position="1"/>
        <end position="98"/>
    </location>
</feature>
<dbReference type="EMBL" id="MH617332">
    <property type="protein sequence ID" value="AXH76208.1"/>
    <property type="molecule type" value="Genomic_DNA"/>
</dbReference>
<evidence type="ECO:0000313" key="15">
    <source>
        <dbReference type="Proteomes" id="UP000282594"/>
    </source>
</evidence>
<dbReference type="GO" id="GO:0016787">
    <property type="term" value="F:hydrolase activity"/>
    <property type="evidence" value="ECO:0007669"/>
    <property type="project" value="UniProtKB-KW"/>
</dbReference>
<reference evidence="14 15" key="1">
    <citation type="submission" date="2018-07" db="EMBL/GenBank/DDBJ databases">
        <title>Uncovering a Universe of Circular DNA Viruses in Animal Metagenomes.</title>
        <authorList>
            <person name="Tisza M."/>
            <person name="Buck C."/>
            <person name="Pastrana D."/>
            <person name="Welch N."/>
            <person name="Peretti A."/>
        </authorList>
    </citation>
    <scope>NUCLEOTIDE SEQUENCE [LARGE SCALE GENOMIC DNA]</scope>
    <source>
        <strain evidence="14">Ctdb796</strain>
    </source>
</reference>
<dbReference type="GO" id="GO:0003677">
    <property type="term" value="F:DNA binding"/>
    <property type="evidence" value="ECO:0007669"/>
    <property type="project" value="UniProtKB-KW"/>
</dbReference>
<proteinExistence type="predicted"/>
<keyword evidence="8" id="KW-0547">Nucleotide-binding</keyword>
<evidence type="ECO:0000256" key="1">
    <source>
        <dbReference type="ARBA" id="ARBA00004147"/>
    </source>
</evidence>
<keyword evidence="10" id="KW-0378">Hydrolase</keyword>
<protein>
    <submittedName>
        <fullName evidence="14">Viral replication protein</fullName>
    </submittedName>
</protein>
<dbReference type="InterPro" id="IPR049912">
    <property type="entry name" value="CRESS_DNA_REP"/>
</dbReference>
<evidence type="ECO:0000256" key="3">
    <source>
        <dbReference type="ARBA" id="ARBA00022679"/>
    </source>
</evidence>
<dbReference type="Proteomes" id="UP000282594">
    <property type="component" value="Segment"/>
</dbReference>
<evidence type="ECO:0000313" key="14">
    <source>
        <dbReference type="EMBL" id="AXH76208.1"/>
    </source>
</evidence>
<keyword evidence="11" id="KW-0190">Covalent protein-DNA linkage</keyword>
<name>A0A345MXV8_9VIRU</name>
<evidence type="ECO:0000256" key="2">
    <source>
        <dbReference type="ARBA" id="ARBA00022562"/>
    </source>
</evidence>
<dbReference type="GO" id="GO:0046872">
    <property type="term" value="F:metal ion binding"/>
    <property type="evidence" value="ECO:0007669"/>
    <property type="project" value="UniProtKB-KW"/>
</dbReference>